<gene>
    <name evidence="10" type="ORF">AKO1_000955</name>
</gene>
<evidence type="ECO:0000313" key="10">
    <source>
        <dbReference type="EMBL" id="KAL0487124.1"/>
    </source>
</evidence>
<evidence type="ECO:0000256" key="1">
    <source>
        <dbReference type="ARBA" id="ARBA00004371"/>
    </source>
</evidence>
<evidence type="ECO:0000256" key="3">
    <source>
        <dbReference type="ARBA" id="ARBA00022801"/>
    </source>
</evidence>
<evidence type="ECO:0000256" key="8">
    <source>
        <dbReference type="ARBA" id="ARBA00093353"/>
    </source>
</evidence>
<evidence type="ECO:0000256" key="7">
    <source>
        <dbReference type="ARBA" id="ARBA00093223"/>
    </source>
</evidence>
<dbReference type="EC" id="3.1.2.2" evidence="6"/>
<dbReference type="SUPFAM" id="SSF53474">
    <property type="entry name" value="alpha/beta-Hydrolases"/>
    <property type="match status" value="1"/>
</dbReference>
<dbReference type="GO" id="GO:0005764">
    <property type="term" value="C:lysosome"/>
    <property type="evidence" value="ECO:0007669"/>
    <property type="project" value="UniProtKB-SubCell"/>
</dbReference>
<dbReference type="AlphaFoldDB" id="A0AAW2ZEM2"/>
<dbReference type="EMBL" id="JAOPGA020001302">
    <property type="protein sequence ID" value="KAL0487124.1"/>
    <property type="molecule type" value="Genomic_DNA"/>
</dbReference>
<proteinExistence type="predicted"/>
<evidence type="ECO:0000256" key="6">
    <source>
        <dbReference type="ARBA" id="ARBA00038848"/>
    </source>
</evidence>
<keyword evidence="11" id="KW-1185">Reference proteome</keyword>
<evidence type="ECO:0000256" key="5">
    <source>
        <dbReference type="ARBA" id="ARBA00023228"/>
    </source>
</evidence>
<dbReference type="PANTHER" id="PTHR11247:SF27">
    <property type="entry name" value="LYSOSOMAL THIOESTERASE PPT2"/>
    <property type="match status" value="1"/>
</dbReference>
<feature type="signal peptide" evidence="9">
    <location>
        <begin position="1"/>
        <end position="18"/>
    </location>
</feature>
<keyword evidence="5" id="KW-0458">Lysosome</keyword>
<evidence type="ECO:0000256" key="2">
    <source>
        <dbReference type="ARBA" id="ARBA00022729"/>
    </source>
</evidence>
<comment type="caution">
    <text evidence="10">The sequence shown here is derived from an EMBL/GenBank/DDBJ whole genome shotgun (WGS) entry which is preliminary data.</text>
</comment>
<evidence type="ECO:0000256" key="9">
    <source>
        <dbReference type="SAM" id="SignalP"/>
    </source>
</evidence>
<feature type="chain" id="PRO_5043665991" description="palmitoyl-CoA hydrolase" evidence="9">
    <location>
        <begin position="19"/>
        <end position="291"/>
    </location>
</feature>
<comment type="catalytic activity">
    <reaction evidence="7">
        <text>S-hexadecanoyl-N-acetylcysteamine + H2O = N-acetylcysteamine + hexadecanoate + H(+)</text>
        <dbReference type="Rhea" id="RHEA:84099"/>
        <dbReference type="ChEBI" id="CHEBI:7896"/>
        <dbReference type="ChEBI" id="CHEBI:15377"/>
        <dbReference type="ChEBI" id="CHEBI:15378"/>
        <dbReference type="ChEBI" id="CHEBI:74410"/>
        <dbReference type="ChEBI" id="CHEBI:233601"/>
    </reaction>
</comment>
<dbReference type="PANTHER" id="PTHR11247">
    <property type="entry name" value="PALMITOYL-PROTEIN THIOESTERASE/DOLICHYLDIPHOSPHATASE 1"/>
    <property type="match status" value="1"/>
</dbReference>
<accession>A0AAW2ZEM2</accession>
<evidence type="ECO:0000313" key="11">
    <source>
        <dbReference type="Proteomes" id="UP001431209"/>
    </source>
</evidence>
<name>A0AAW2ZEM2_9EUKA</name>
<organism evidence="10 11">
    <name type="scientific">Acrasis kona</name>
    <dbReference type="NCBI Taxonomy" id="1008807"/>
    <lineage>
        <taxon>Eukaryota</taxon>
        <taxon>Discoba</taxon>
        <taxon>Heterolobosea</taxon>
        <taxon>Tetramitia</taxon>
        <taxon>Eutetramitia</taxon>
        <taxon>Acrasidae</taxon>
        <taxon>Acrasis</taxon>
    </lineage>
</organism>
<evidence type="ECO:0000256" key="4">
    <source>
        <dbReference type="ARBA" id="ARBA00023180"/>
    </source>
</evidence>
<protein>
    <recommendedName>
        <fullName evidence="6">palmitoyl-CoA hydrolase</fullName>
        <ecNumber evidence="6">3.1.2.2</ecNumber>
    </recommendedName>
</protein>
<dbReference type="GO" id="GO:0016790">
    <property type="term" value="F:thiolester hydrolase activity"/>
    <property type="evidence" value="ECO:0007669"/>
    <property type="project" value="TreeGrafter"/>
</dbReference>
<reference evidence="10 11" key="1">
    <citation type="submission" date="2024-03" db="EMBL/GenBank/DDBJ databases">
        <title>The Acrasis kona genome and developmental transcriptomes reveal deep origins of eukaryotic multicellular pathways.</title>
        <authorList>
            <person name="Sheikh S."/>
            <person name="Fu C.-J."/>
            <person name="Brown M.W."/>
            <person name="Baldauf S.L."/>
        </authorList>
    </citation>
    <scope>NUCLEOTIDE SEQUENCE [LARGE SCALE GENOMIC DNA]</scope>
    <source>
        <strain evidence="10 11">ATCC MYA-3509</strain>
    </source>
</reference>
<keyword evidence="3" id="KW-0378">Hydrolase</keyword>
<keyword evidence="4" id="KW-0325">Glycoprotein</keyword>
<dbReference type="Proteomes" id="UP001431209">
    <property type="component" value="Unassembled WGS sequence"/>
</dbReference>
<comment type="subcellular location">
    <subcellularLocation>
        <location evidence="1">Lysosome</location>
    </subcellularLocation>
</comment>
<dbReference type="Pfam" id="PF02089">
    <property type="entry name" value="Palm_thioest"/>
    <property type="match status" value="1"/>
</dbReference>
<keyword evidence="2 9" id="KW-0732">Signal</keyword>
<dbReference type="Gene3D" id="3.40.50.1820">
    <property type="entry name" value="alpha/beta hydrolase"/>
    <property type="match status" value="1"/>
</dbReference>
<sequence>MSIKVVLCVALIVHFLAAYKPVITFHGINGNEHDFDRLKEWTEKYHPGQLFLLNPIFRRTESVFMNLPYQVLGLAASIERMKAEHNFTSHHLLCHSQGALVCRAYLQSFDHSCENFISLSGPQMGQFGATLYWENYMPFLRNLSTHEAHTLFYMRGVQYMITVANFWNDPWHHEEFLRESVFLPKYNYEKNEQFKQNFMKLKLAVFYGSPGDEVIEPWESAVFGFFNTSKPAYDYQMLTYRDQEVYTQDYFGLRTMGLQNRVIIKEIPNVNHGGWIFREDIFADYSLPYLT</sequence>
<comment type="function">
    <text evidence="8">Catalyzes the cleavage of thioester bonds from S-palmitoyl-CoA or S-palmitoyl-N-acetylcysteamine (unbranched structures) but does not have activity against palmitoylcysteine or palmitoylated proteins, branched structures or bulky head groups. Conversely, hydrolyzes both long and short chain fatty acyl-CoA substrate.</text>
</comment>
<dbReference type="InterPro" id="IPR029058">
    <property type="entry name" value="AB_hydrolase_fold"/>
</dbReference>